<reference evidence="4 5" key="1">
    <citation type="journal article" date="2017" name="Int. J. Parasitol.">
        <title>The genome of the protozoan parasite Cystoisospora suis and a reverse vaccinology approach to identify vaccine candidates.</title>
        <authorList>
            <person name="Palmieri N."/>
            <person name="Shrestha A."/>
            <person name="Ruttkowski B."/>
            <person name="Beck T."/>
            <person name="Vogl C."/>
            <person name="Tomley F."/>
            <person name="Blake D.P."/>
            <person name="Joachim A."/>
        </authorList>
    </citation>
    <scope>NUCLEOTIDE SEQUENCE [LARGE SCALE GENOMIC DNA]</scope>
    <source>
        <strain evidence="4 5">Wien I</strain>
    </source>
</reference>
<evidence type="ECO:0000256" key="3">
    <source>
        <dbReference type="SAM" id="SignalP"/>
    </source>
</evidence>
<proteinExistence type="predicted"/>
<accession>A0A2C6KV67</accession>
<comment type="caution">
    <text evidence="4">The sequence shown here is derived from an EMBL/GenBank/DDBJ whole genome shotgun (WGS) entry which is preliminary data.</text>
</comment>
<evidence type="ECO:0000313" key="5">
    <source>
        <dbReference type="Proteomes" id="UP000221165"/>
    </source>
</evidence>
<evidence type="ECO:0000313" key="4">
    <source>
        <dbReference type="EMBL" id="PHJ21127.1"/>
    </source>
</evidence>
<dbReference type="RefSeq" id="XP_067922811.1">
    <property type="nucleotide sequence ID" value="XM_068065210.1"/>
</dbReference>
<feature type="chain" id="PRO_5012022133" description="Transmembrane protein" evidence="3">
    <location>
        <begin position="19"/>
        <end position="194"/>
    </location>
</feature>
<dbReference type="VEuPathDB" id="ToxoDB:CSUI_005030"/>
<dbReference type="EMBL" id="MIGC01002409">
    <property type="protein sequence ID" value="PHJ21127.1"/>
    <property type="molecule type" value="Genomic_DNA"/>
</dbReference>
<keyword evidence="2" id="KW-0472">Membrane</keyword>
<dbReference type="GeneID" id="94428421"/>
<dbReference type="Proteomes" id="UP000221165">
    <property type="component" value="Unassembled WGS sequence"/>
</dbReference>
<feature type="transmembrane region" description="Helical" evidence="2">
    <location>
        <begin position="109"/>
        <end position="129"/>
    </location>
</feature>
<name>A0A2C6KV67_9APIC</name>
<feature type="compositionally biased region" description="Acidic residues" evidence="1">
    <location>
        <begin position="177"/>
        <end position="194"/>
    </location>
</feature>
<evidence type="ECO:0000256" key="1">
    <source>
        <dbReference type="SAM" id="MobiDB-lite"/>
    </source>
</evidence>
<protein>
    <recommendedName>
        <fullName evidence="6">Transmembrane protein</fullName>
    </recommendedName>
</protein>
<dbReference type="AlphaFoldDB" id="A0A2C6KV67"/>
<organism evidence="4 5">
    <name type="scientific">Cystoisospora suis</name>
    <dbReference type="NCBI Taxonomy" id="483139"/>
    <lineage>
        <taxon>Eukaryota</taxon>
        <taxon>Sar</taxon>
        <taxon>Alveolata</taxon>
        <taxon>Apicomplexa</taxon>
        <taxon>Conoidasida</taxon>
        <taxon>Coccidia</taxon>
        <taxon>Eucoccidiorida</taxon>
        <taxon>Eimeriorina</taxon>
        <taxon>Sarcocystidae</taxon>
        <taxon>Cystoisospora</taxon>
    </lineage>
</organism>
<keyword evidence="3" id="KW-0732">Signal</keyword>
<feature type="region of interest" description="Disordered" evidence="1">
    <location>
        <begin position="166"/>
        <end position="194"/>
    </location>
</feature>
<keyword evidence="2" id="KW-1133">Transmembrane helix</keyword>
<gene>
    <name evidence="4" type="ORF">CSUI_005030</name>
</gene>
<sequence>MRRSFFFVVVGRLVVAAAMEKYASSSHGELKAVPEYDSTVVEERANVSRSRVPSSRAPLVEIRASELRVKKRRKSLGVVTLDASSFPASDNVVLLPKVSSIKSKGRSKALMLFIDLIPAAVFVALLFYLRRRSSLTSLRSSLAWAANQLVNSMGAAAPRWIPVNPEPEQYWEIPGTETEDDDSDQPQENALEGE</sequence>
<evidence type="ECO:0000256" key="2">
    <source>
        <dbReference type="SAM" id="Phobius"/>
    </source>
</evidence>
<feature type="signal peptide" evidence="3">
    <location>
        <begin position="1"/>
        <end position="18"/>
    </location>
</feature>
<keyword evidence="5" id="KW-1185">Reference proteome</keyword>
<evidence type="ECO:0008006" key="6">
    <source>
        <dbReference type="Google" id="ProtNLM"/>
    </source>
</evidence>
<keyword evidence="2" id="KW-0812">Transmembrane</keyword>